<name>A0ABY4T851_9GAMM</name>
<evidence type="ECO:0000256" key="1">
    <source>
        <dbReference type="SAM" id="Phobius"/>
    </source>
</evidence>
<gene>
    <name evidence="3" type="ORF">IM816_00170</name>
</gene>
<keyword evidence="1" id="KW-0812">Transmembrane</keyword>
<evidence type="ECO:0000313" key="4">
    <source>
        <dbReference type="Proteomes" id="UP001056681"/>
    </source>
</evidence>
<feature type="transmembrane region" description="Helical" evidence="1">
    <location>
        <begin position="31"/>
        <end position="52"/>
    </location>
</feature>
<dbReference type="RefSeq" id="WP_250339293.1">
    <property type="nucleotide sequence ID" value="NZ_CP063231.1"/>
</dbReference>
<reference evidence="3" key="1">
    <citation type="submission" date="2020-10" db="EMBL/GenBank/DDBJ databases">
        <title>Whole-genome sequence of Luteibacter sp. EIF3.</title>
        <authorList>
            <person name="Friedrich I."/>
            <person name="Hertel R."/>
            <person name="Daniel R."/>
        </authorList>
    </citation>
    <scope>NUCLEOTIDE SEQUENCE</scope>
    <source>
        <strain evidence="3">EIF3</strain>
    </source>
</reference>
<evidence type="ECO:0000313" key="3">
    <source>
        <dbReference type="EMBL" id="URL60475.1"/>
    </source>
</evidence>
<dbReference type="Proteomes" id="UP001056681">
    <property type="component" value="Chromosome"/>
</dbReference>
<dbReference type="EMBL" id="CP063231">
    <property type="protein sequence ID" value="URL60475.1"/>
    <property type="molecule type" value="Genomic_DNA"/>
</dbReference>
<organism evidence="3 4">
    <name type="scientific">Luteibacter flocculans</name>
    <dbReference type="NCBI Taxonomy" id="2780091"/>
    <lineage>
        <taxon>Bacteria</taxon>
        <taxon>Pseudomonadati</taxon>
        <taxon>Pseudomonadota</taxon>
        <taxon>Gammaproteobacteria</taxon>
        <taxon>Lysobacterales</taxon>
        <taxon>Rhodanobacteraceae</taxon>
        <taxon>Luteibacter</taxon>
    </lineage>
</organism>
<feature type="chain" id="PRO_5045857740" evidence="2">
    <location>
        <begin position="23"/>
        <end position="102"/>
    </location>
</feature>
<evidence type="ECO:0000256" key="2">
    <source>
        <dbReference type="SAM" id="SignalP"/>
    </source>
</evidence>
<keyword evidence="2" id="KW-0732">Signal</keyword>
<accession>A0ABY4T851</accession>
<sequence length="102" mass="10962">MRKTLCTFALTLLVATPFAASATTGNGFASAQSTTASCSVVNLFAFQVFIALKPTVAMFRHVYPCVALVLPGDVSTREMRSDNSRYFAELDAYGRIVGGSFH</sequence>
<proteinExistence type="predicted"/>
<keyword evidence="1" id="KW-1133">Transmembrane helix</keyword>
<keyword evidence="4" id="KW-1185">Reference proteome</keyword>
<feature type="signal peptide" evidence="2">
    <location>
        <begin position="1"/>
        <end position="22"/>
    </location>
</feature>
<protein>
    <submittedName>
        <fullName evidence="3">Uncharacterized protein</fullName>
    </submittedName>
</protein>
<keyword evidence="1" id="KW-0472">Membrane</keyword>